<dbReference type="PANTHER" id="PTHR10127:SF831">
    <property type="entry name" value="ZINC METALLOPROTEINASE NAS-37"/>
    <property type="match status" value="1"/>
</dbReference>
<dbReference type="SMART" id="SM00254">
    <property type="entry name" value="ShKT"/>
    <property type="match status" value="4"/>
</dbReference>
<accession>A0A1I7XD50</accession>
<dbReference type="Gene3D" id="3.40.390.10">
    <property type="entry name" value="Collagenase (Catalytic Domain)"/>
    <property type="match status" value="1"/>
</dbReference>
<proteinExistence type="predicted"/>
<dbReference type="PROSITE" id="PS51864">
    <property type="entry name" value="ASTACIN"/>
    <property type="match status" value="1"/>
</dbReference>
<feature type="domain" description="ShKT" evidence="12">
    <location>
        <begin position="507"/>
        <end position="542"/>
    </location>
</feature>
<dbReference type="InterPro" id="IPR003582">
    <property type="entry name" value="ShKT_dom"/>
</dbReference>
<feature type="domain" description="ShKT" evidence="12">
    <location>
        <begin position="402"/>
        <end position="441"/>
    </location>
</feature>
<dbReference type="GO" id="GO:0006508">
    <property type="term" value="P:proteolysis"/>
    <property type="evidence" value="ECO:0007669"/>
    <property type="project" value="UniProtKB-KW"/>
</dbReference>
<evidence type="ECO:0000256" key="3">
    <source>
        <dbReference type="ARBA" id="ARBA00022723"/>
    </source>
</evidence>
<keyword evidence="5 10" id="KW-0862">Zinc</keyword>
<dbReference type="WBParaSite" id="Hba_15382">
    <property type="protein sequence ID" value="Hba_15382"/>
    <property type="gene ID" value="Hba_15382"/>
</dbReference>
<feature type="domain" description="ShKT" evidence="12">
    <location>
        <begin position="460"/>
        <end position="500"/>
    </location>
</feature>
<comment type="caution">
    <text evidence="9">Lacks conserved residue(s) required for the propagation of feature annotation.</text>
</comment>
<dbReference type="InterPro" id="IPR001506">
    <property type="entry name" value="Peptidase_M12A"/>
</dbReference>
<feature type="domain" description="ShKT" evidence="12">
    <location>
        <begin position="349"/>
        <end position="386"/>
    </location>
</feature>
<dbReference type="Proteomes" id="UP000095283">
    <property type="component" value="Unplaced"/>
</dbReference>
<dbReference type="InterPro" id="IPR006026">
    <property type="entry name" value="Peptidase_Metallo"/>
</dbReference>
<evidence type="ECO:0000256" key="5">
    <source>
        <dbReference type="ARBA" id="ARBA00022833"/>
    </source>
</evidence>
<feature type="domain" description="Peptidase M12A" evidence="13">
    <location>
        <begin position="24"/>
        <end position="233"/>
    </location>
</feature>
<dbReference type="InterPro" id="IPR024079">
    <property type="entry name" value="MetalloPept_cat_dom_sf"/>
</dbReference>
<keyword evidence="2 10" id="KW-0645">Protease</keyword>
<feature type="binding site" evidence="10">
    <location>
        <position position="130"/>
    </location>
    <ligand>
        <name>Zn(2+)</name>
        <dbReference type="ChEBI" id="CHEBI:29105"/>
        <note>catalytic</note>
    </ligand>
</feature>
<evidence type="ECO:0000256" key="8">
    <source>
        <dbReference type="ARBA" id="ARBA00023157"/>
    </source>
</evidence>
<dbReference type="Pfam" id="PF01400">
    <property type="entry name" value="Astacin"/>
    <property type="match status" value="1"/>
</dbReference>
<evidence type="ECO:0000256" key="11">
    <source>
        <dbReference type="RuleBase" id="RU361183"/>
    </source>
</evidence>
<keyword evidence="8" id="KW-1015">Disulfide bond</keyword>
<evidence type="ECO:0000313" key="15">
    <source>
        <dbReference type="WBParaSite" id="Hba_15382"/>
    </source>
</evidence>
<dbReference type="Gene3D" id="1.10.10.1940">
    <property type="match status" value="3"/>
</dbReference>
<organism evidence="14 15">
    <name type="scientific">Heterorhabditis bacteriophora</name>
    <name type="common">Entomopathogenic nematode worm</name>
    <dbReference type="NCBI Taxonomy" id="37862"/>
    <lineage>
        <taxon>Eukaryota</taxon>
        <taxon>Metazoa</taxon>
        <taxon>Ecdysozoa</taxon>
        <taxon>Nematoda</taxon>
        <taxon>Chromadorea</taxon>
        <taxon>Rhabditida</taxon>
        <taxon>Rhabditina</taxon>
        <taxon>Rhabditomorpha</taxon>
        <taxon>Strongyloidea</taxon>
        <taxon>Heterorhabditidae</taxon>
        <taxon>Heterorhabditis</taxon>
    </lineage>
</organism>
<dbReference type="PRINTS" id="PR00480">
    <property type="entry name" value="ASTACIN"/>
</dbReference>
<evidence type="ECO:0000259" key="13">
    <source>
        <dbReference type="PROSITE" id="PS51864"/>
    </source>
</evidence>
<keyword evidence="4 10" id="KW-0378">Hydrolase</keyword>
<evidence type="ECO:0000256" key="6">
    <source>
        <dbReference type="ARBA" id="ARBA00023049"/>
    </source>
</evidence>
<dbReference type="AlphaFoldDB" id="A0A1I7XD50"/>
<feature type="binding site" evidence="10">
    <location>
        <position position="134"/>
    </location>
    <ligand>
        <name>Zn(2+)</name>
        <dbReference type="ChEBI" id="CHEBI:29105"/>
        <note>catalytic</note>
    </ligand>
</feature>
<comment type="cofactor">
    <cofactor evidence="10 11">
        <name>Zn(2+)</name>
        <dbReference type="ChEBI" id="CHEBI:29105"/>
    </cofactor>
    <text evidence="10 11">Binds 1 zinc ion per subunit.</text>
</comment>
<dbReference type="PANTHER" id="PTHR10127">
    <property type="entry name" value="DISCOIDIN, CUB, EGF, LAMININ , AND ZINC METALLOPROTEASE DOMAIN CONTAINING"/>
    <property type="match status" value="1"/>
</dbReference>
<dbReference type="GO" id="GO:0018996">
    <property type="term" value="P:molting cycle, collagen and cuticulin-based cuticle"/>
    <property type="evidence" value="ECO:0007669"/>
    <property type="project" value="InterPro"/>
</dbReference>
<evidence type="ECO:0000256" key="4">
    <source>
        <dbReference type="ARBA" id="ARBA00022801"/>
    </source>
</evidence>
<evidence type="ECO:0000256" key="7">
    <source>
        <dbReference type="ARBA" id="ARBA00023145"/>
    </source>
</evidence>
<keyword evidence="3 10" id="KW-0479">Metal-binding</keyword>
<keyword evidence="7" id="KW-0865">Zymogen</keyword>
<keyword evidence="6 10" id="KW-0482">Metalloprotease</keyword>
<dbReference type="EC" id="3.4.24.-" evidence="11"/>
<evidence type="ECO:0000256" key="10">
    <source>
        <dbReference type="PROSITE-ProRule" id="PRU01211"/>
    </source>
</evidence>
<dbReference type="GO" id="GO:0004222">
    <property type="term" value="F:metalloendopeptidase activity"/>
    <property type="evidence" value="ECO:0007669"/>
    <property type="project" value="UniProtKB-UniRule"/>
</dbReference>
<feature type="active site" evidence="10">
    <location>
        <position position="131"/>
    </location>
</feature>
<dbReference type="Pfam" id="PF01549">
    <property type="entry name" value="ShK"/>
    <property type="match status" value="4"/>
</dbReference>
<dbReference type="SUPFAM" id="SSF55486">
    <property type="entry name" value="Metalloproteases ('zincins'), catalytic domain"/>
    <property type="match status" value="1"/>
</dbReference>
<evidence type="ECO:0000313" key="14">
    <source>
        <dbReference type="Proteomes" id="UP000095283"/>
    </source>
</evidence>
<evidence type="ECO:0000256" key="1">
    <source>
        <dbReference type="ARBA" id="ARBA00002657"/>
    </source>
</evidence>
<dbReference type="GO" id="GO:0008270">
    <property type="term" value="F:zinc ion binding"/>
    <property type="evidence" value="ECO:0007669"/>
    <property type="project" value="UniProtKB-UniRule"/>
</dbReference>
<dbReference type="SMART" id="SM00235">
    <property type="entry name" value="ZnMc"/>
    <property type="match status" value="1"/>
</dbReference>
<sequence length="546" mass="60710">MAIYREQLEALERAQSTNGSGRSKRQASTIYRKWTDGNVYYYFDETIDDRKRTAIAAAINYIQSRTCINFIESSTARSRIKFITIYATKVQLFFSQIINGPGCQSFIGMTGREQTLMIGDGCTVIGTIAHEFNHALGFRHMQSRYDRDDYVTVDTTNVKKENVNNFVKTSEDDSKNFTPYEYGSFMHYSANAFTTKEGTYTIVPNDTDYVYTMGNRMISFYDMQMINEHYGCNTKCSVGRSARCENGGIPNPRNCNVCNCPIGYGGDYCDERPSGCGGYLKATENWQSNSLSFGDSSSQDVRDTFTTCHHWVLAPKGKTIQVKITSMRNSQCQFGCPFNGIEIKGKADKKITNPKSRCSSMASEGFCTWNSAEVVKQYCAKTCSLCGTTSTTVAPTTTSQICRDMLSGSDCAKLAEWGFCTNGQYNTSVIKMNCAKTCKLCDNSAVFELTTASTTATSECKNMIDDASCESQAQQGFCTNTRWNDVDTIKYYCAKTCNLCGIAKNPCRDKSIKCSAFKSFGKCTSLNKFTAEYHCAATCGFCQNPA</sequence>
<evidence type="ECO:0000259" key="12">
    <source>
        <dbReference type="PROSITE" id="PS51670"/>
    </source>
</evidence>
<dbReference type="PROSITE" id="PS51670">
    <property type="entry name" value="SHKT"/>
    <property type="match status" value="4"/>
</dbReference>
<name>A0A1I7XD50_HETBA</name>
<comment type="function">
    <text evidence="1">Metalloprotease.</text>
</comment>
<feature type="binding site" evidence="10">
    <location>
        <position position="140"/>
    </location>
    <ligand>
        <name>Zn(2+)</name>
        <dbReference type="ChEBI" id="CHEBI:29105"/>
        <note>catalytic</note>
    </ligand>
</feature>
<evidence type="ECO:0000256" key="2">
    <source>
        <dbReference type="ARBA" id="ARBA00022670"/>
    </source>
</evidence>
<keyword evidence="14" id="KW-1185">Reference proteome</keyword>
<evidence type="ECO:0000256" key="9">
    <source>
        <dbReference type="PROSITE-ProRule" id="PRU01005"/>
    </source>
</evidence>
<reference evidence="15" key="1">
    <citation type="submission" date="2016-11" db="UniProtKB">
        <authorList>
            <consortium name="WormBaseParasite"/>
        </authorList>
    </citation>
    <scope>IDENTIFICATION</scope>
</reference>
<protein>
    <recommendedName>
        <fullName evidence="11">Metalloendopeptidase</fullName>
        <ecNumber evidence="11">3.4.24.-</ecNumber>
    </recommendedName>
</protein>
<dbReference type="GO" id="GO:0005576">
    <property type="term" value="C:extracellular region"/>
    <property type="evidence" value="ECO:0007669"/>
    <property type="project" value="UniProtKB-SubCell"/>
</dbReference>
<dbReference type="InterPro" id="IPR034035">
    <property type="entry name" value="Astacin-like_dom"/>
</dbReference>
<dbReference type="CDD" id="cd04280">
    <property type="entry name" value="ZnMc_astacin_like"/>
    <property type="match status" value="1"/>
</dbReference>